<dbReference type="InterPro" id="IPR039374">
    <property type="entry name" value="SIP_fam"/>
</dbReference>
<evidence type="ECO:0000259" key="1">
    <source>
        <dbReference type="PROSITE" id="PS51384"/>
    </source>
</evidence>
<reference evidence="2 3" key="1">
    <citation type="submission" date="2020-03" db="EMBL/GenBank/DDBJ databases">
        <title>Whole genome shotgun sequence of Phytohabitans houttuyneae NBRC 108639.</title>
        <authorList>
            <person name="Komaki H."/>
            <person name="Tamura T."/>
        </authorList>
    </citation>
    <scope>NUCLEOTIDE SEQUENCE [LARGE SCALE GENOMIC DNA]</scope>
    <source>
        <strain evidence="2 3">NBRC 108639</strain>
    </source>
</reference>
<reference evidence="2 3" key="2">
    <citation type="submission" date="2020-03" db="EMBL/GenBank/DDBJ databases">
        <authorList>
            <person name="Ichikawa N."/>
            <person name="Kimura A."/>
            <person name="Kitahashi Y."/>
            <person name="Uohara A."/>
        </authorList>
    </citation>
    <scope>NUCLEOTIDE SEQUENCE [LARGE SCALE GENOMIC DNA]</scope>
    <source>
        <strain evidence="2 3">NBRC 108639</strain>
    </source>
</reference>
<dbReference type="InterPro" id="IPR039261">
    <property type="entry name" value="FNR_nucleotide-bd"/>
</dbReference>
<proteinExistence type="predicted"/>
<dbReference type="RefSeq" id="WP_173055458.1">
    <property type="nucleotide sequence ID" value="NZ_BAABGO010000036.1"/>
</dbReference>
<organism evidence="2 3">
    <name type="scientific">Phytohabitans houttuyneae</name>
    <dbReference type="NCBI Taxonomy" id="1076126"/>
    <lineage>
        <taxon>Bacteria</taxon>
        <taxon>Bacillati</taxon>
        <taxon>Actinomycetota</taxon>
        <taxon>Actinomycetes</taxon>
        <taxon>Micromonosporales</taxon>
        <taxon>Micromonosporaceae</taxon>
    </lineage>
</organism>
<dbReference type="PANTHER" id="PTHR30157">
    <property type="entry name" value="FERRIC REDUCTASE, NADPH-DEPENDENT"/>
    <property type="match status" value="1"/>
</dbReference>
<dbReference type="SUPFAM" id="SSF63380">
    <property type="entry name" value="Riboflavin synthase domain-like"/>
    <property type="match status" value="1"/>
</dbReference>
<accession>A0A6V8JYM1</accession>
<dbReference type="InterPro" id="IPR017927">
    <property type="entry name" value="FAD-bd_FR_type"/>
</dbReference>
<name>A0A6V8JYM1_9ACTN</name>
<sequence length="292" mass="32656">MVRLTRPPLAGTTAVRGSVNGCPTFRLTVRSLQRISPRVTRMVAGGPGLSAFQENGCTDAHVRILFPRAGVTYPDDFDMRWILARLPREHWPRTRTYTVRYVDWLAGELAIDFFDHGRPGLARSWLASVEPGDDVLMQGPGGRYRPNEHADWHLFVGDQVALPAIAAALEALDIGARARVVLDVTDAADHQPLVSAADLDVTWLHRAEGDDVVRTVERMRFGDGEVDAFVHCEARATHLLRRHLFKERGLRKDQLSISGYWRLGMNDEAWRAWKAAHPVDDAPPAPRSGIHQ</sequence>
<dbReference type="Pfam" id="PF08021">
    <property type="entry name" value="FAD_binding_9"/>
    <property type="match status" value="1"/>
</dbReference>
<dbReference type="AlphaFoldDB" id="A0A6V8JYM1"/>
<dbReference type="InterPro" id="IPR017938">
    <property type="entry name" value="Riboflavin_synthase-like_b-brl"/>
</dbReference>
<comment type="caution">
    <text evidence="2">The sequence shown here is derived from an EMBL/GenBank/DDBJ whole genome shotgun (WGS) entry which is preliminary data.</text>
</comment>
<dbReference type="PANTHER" id="PTHR30157:SF0">
    <property type="entry name" value="NADPH-DEPENDENT FERRIC-CHELATE REDUCTASE"/>
    <property type="match status" value="1"/>
</dbReference>
<keyword evidence="3" id="KW-1185">Reference proteome</keyword>
<dbReference type="Gene3D" id="2.40.30.10">
    <property type="entry name" value="Translation factors"/>
    <property type="match status" value="1"/>
</dbReference>
<dbReference type="EMBL" id="BLPF01000001">
    <property type="protein sequence ID" value="GFJ77842.1"/>
    <property type="molecule type" value="Genomic_DNA"/>
</dbReference>
<dbReference type="Pfam" id="PF04954">
    <property type="entry name" value="SIP"/>
    <property type="match status" value="1"/>
</dbReference>
<dbReference type="Proteomes" id="UP000482800">
    <property type="component" value="Unassembled WGS sequence"/>
</dbReference>
<dbReference type="CDD" id="cd06193">
    <property type="entry name" value="siderophore_interacting"/>
    <property type="match status" value="1"/>
</dbReference>
<dbReference type="GO" id="GO:0016491">
    <property type="term" value="F:oxidoreductase activity"/>
    <property type="evidence" value="ECO:0007669"/>
    <property type="project" value="InterPro"/>
</dbReference>
<protein>
    <submittedName>
        <fullName evidence="2">Siderophore-interacting protein</fullName>
    </submittedName>
</protein>
<dbReference type="PROSITE" id="PS51384">
    <property type="entry name" value="FAD_FR"/>
    <property type="match status" value="1"/>
</dbReference>
<feature type="domain" description="FAD-binding FR-type" evidence="1">
    <location>
        <begin position="22"/>
        <end position="147"/>
    </location>
</feature>
<dbReference type="Gene3D" id="3.40.50.80">
    <property type="entry name" value="Nucleotide-binding domain of ferredoxin-NADP reductase (FNR) module"/>
    <property type="match status" value="1"/>
</dbReference>
<dbReference type="InterPro" id="IPR013113">
    <property type="entry name" value="SIP_FAD-bd"/>
</dbReference>
<evidence type="ECO:0000313" key="3">
    <source>
        <dbReference type="Proteomes" id="UP000482800"/>
    </source>
</evidence>
<gene>
    <name evidence="2" type="ORF">Phou_020220</name>
</gene>
<evidence type="ECO:0000313" key="2">
    <source>
        <dbReference type="EMBL" id="GFJ77842.1"/>
    </source>
</evidence>
<dbReference type="InterPro" id="IPR007037">
    <property type="entry name" value="SIP_rossman_dom"/>
</dbReference>